<organism evidence="3 4">
    <name type="scientific">Candidatus Methylophosphatis roskildensis</name>
    <dbReference type="NCBI Taxonomy" id="2899263"/>
    <lineage>
        <taxon>Bacteria</taxon>
        <taxon>Pseudomonadati</taxon>
        <taxon>Pseudomonadota</taxon>
        <taxon>Betaproteobacteria</taxon>
        <taxon>Nitrosomonadales</taxon>
        <taxon>Sterolibacteriaceae</taxon>
        <taxon>Candidatus Methylophosphatis</taxon>
    </lineage>
</organism>
<dbReference type="SUPFAM" id="SSF47413">
    <property type="entry name" value="lambda repressor-like DNA-binding domains"/>
    <property type="match status" value="1"/>
</dbReference>
<dbReference type="CDD" id="cd00093">
    <property type="entry name" value="HTH_XRE"/>
    <property type="match status" value="1"/>
</dbReference>
<dbReference type="Proteomes" id="UP000807785">
    <property type="component" value="Unassembled WGS sequence"/>
</dbReference>
<dbReference type="EMBL" id="JADJEV010000003">
    <property type="protein sequence ID" value="MBK6973033.1"/>
    <property type="molecule type" value="Genomic_DNA"/>
</dbReference>
<name>A0A9D7DY71_9PROT</name>
<feature type="domain" description="RsaL-like HTH" evidence="2">
    <location>
        <begin position="62"/>
        <end position="104"/>
    </location>
</feature>
<evidence type="ECO:0000313" key="4">
    <source>
        <dbReference type="Proteomes" id="UP000807785"/>
    </source>
</evidence>
<reference evidence="3" key="1">
    <citation type="submission" date="2020-10" db="EMBL/GenBank/DDBJ databases">
        <title>Connecting structure to function with the recovery of over 1000 high-quality activated sludge metagenome-assembled genomes encoding full-length rRNA genes using long-read sequencing.</title>
        <authorList>
            <person name="Singleton C.M."/>
            <person name="Petriglieri F."/>
            <person name="Kristensen J.M."/>
            <person name="Kirkegaard R.H."/>
            <person name="Michaelsen T.Y."/>
            <person name="Andersen M.H."/>
            <person name="Karst S.M."/>
            <person name="Dueholm M.S."/>
            <person name="Nielsen P.H."/>
            <person name="Albertsen M."/>
        </authorList>
    </citation>
    <scope>NUCLEOTIDE SEQUENCE</scope>
    <source>
        <strain evidence="3">Bjer_18-Q3-R1-45_BAT3C.347</strain>
    </source>
</reference>
<sequence length="127" mass="13441">MRRLGFIALAAAIGFAGSGEAKTPSATTLEYPTGIVAVVCSRPAVRIGTIMAKAKASLSNVRNIRQSTGLNQSVFWSKFGVTQSAGSRYESDRSLPAPLKLLMQAWLDKVIDDEMLAKLAAKVAKAG</sequence>
<dbReference type="AlphaFoldDB" id="A0A9D7DY71"/>
<evidence type="ECO:0000313" key="3">
    <source>
        <dbReference type="EMBL" id="MBK6973033.1"/>
    </source>
</evidence>
<dbReference type="InterPro" id="IPR010982">
    <property type="entry name" value="Lambda_DNA-bd_dom_sf"/>
</dbReference>
<dbReference type="Gene3D" id="1.10.260.40">
    <property type="entry name" value="lambda repressor-like DNA-binding domains"/>
    <property type="match status" value="1"/>
</dbReference>
<proteinExistence type="predicted"/>
<dbReference type="InterPro" id="IPR055172">
    <property type="entry name" value="HTH_RsaL-like"/>
</dbReference>
<evidence type="ECO:0000259" key="2">
    <source>
        <dbReference type="Pfam" id="PF22495"/>
    </source>
</evidence>
<dbReference type="InterPro" id="IPR001387">
    <property type="entry name" value="Cro/C1-type_HTH"/>
</dbReference>
<feature type="chain" id="PRO_5039588600" description="RsaL-like HTH domain-containing protein" evidence="1">
    <location>
        <begin position="22"/>
        <end position="127"/>
    </location>
</feature>
<gene>
    <name evidence="3" type="ORF">IPH26_08825</name>
</gene>
<evidence type="ECO:0000256" key="1">
    <source>
        <dbReference type="SAM" id="SignalP"/>
    </source>
</evidence>
<feature type="signal peptide" evidence="1">
    <location>
        <begin position="1"/>
        <end position="21"/>
    </location>
</feature>
<dbReference type="GO" id="GO:0003677">
    <property type="term" value="F:DNA binding"/>
    <property type="evidence" value="ECO:0007669"/>
    <property type="project" value="InterPro"/>
</dbReference>
<accession>A0A9D7DY71</accession>
<keyword evidence="1" id="KW-0732">Signal</keyword>
<comment type="caution">
    <text evidence="3">The sequence shown here is derived from an EMBL/GenBank/DDBJ whole genome shotgun (WGS) entry which is preliminary data.</text>
</comment>
<protein>
    <recommendedName>
        <fullName evidence="2">RsaL-like HTH domain-containing protein</fullName>
    </recommendedName>
</protein>
<dbReference type="Pfam" id="PF22495">
    <property type="entry name" value="HTH_92"/>
    <property type="match status" value="1"/>
</dbReference>